<feature type="domain" description="YjeF C-terminal" evidence="20">
    <location>
        <begin position="230"/>
        <end position="512"/>
    </location>
</feature>
<gene>
    <name evidence="17" type="primary">nnrD</name>
    <name evidence="18" type="synonym">nnrE</name>
    <name evidence="22" type="ORF">ENS31_05730</name>
</gene>
<sequence>MIPLYSNSQIRALDSYAINQLQTPGIMLMENAAIGISQVILGKYPDIKNIGIVCGKGNNGGDGFAVARHLSNSNRNVKVIYLGDPQSMSDDCRTNFEICLNLSHRRENIKLIQFSSTKQLRLIKNSDLIIDAIVGSGFSGKLKEPISLIIPELNKFKAVKVAVDVPTGLNADTGYGDIIFKADLTITLGEFKKGLFVGKGYEYCGEIILCEIGVGRDYFEKEFTDTYLLEPEDAFQFLPKRGKRINKYSSGKVLTIAGSFQYPGAAILAAGAALYSGAGASLLAIPQSVKRFVHKKITELVIQAYGNEKSKYLSPEDYESLQAKIKWADVVALGPGIGRAEETIDFVKKFVKKREYNVAVIDADALFALKEIIPKLDLRKCILTPHLGEFSSLINVPIDEIEKNIFAIGKEFVKKYNTTLVLKGAPTIIFSSNGDITVNSSGNSGLAKFGSGDVLTGMIAGFFSQSKNIYESSLLSVYLHGLSADLLIQKKSEYGILASDLMRQIPNTINFLKKSFEN</sequence>
<dbReference type="PANTHER" id="PTHR12592">
    <property type="entry name" value="ATP-DEPENDENT (S)-NAD(P)H-HYDRATE DEHYDRATASE FAMILY MEMBER"/>
    <property type="match status" value="1"/>
</dbReference>
<dbReference type="GO" id="GO:0052855">
    <property type="term" value="F:ADP-dependent NAD(P)H-hydrate dehydratase activity"/>
    <property type="evidence" value="ECO:0007669"/>
    <property type="project" value="UniProtKB-UniRule"/>
</dbReference>
<comment type="catalytic activity">
    <reaction evidence="15 17 19">
        <text>(6S)-NADHX + ADP = AMP + phosphate + NADH + H(+)</text>
        <dbReference type="Rhea" id="RHEA:32223"/>
        <dbReference type="ChEBI" id="CHEBI:15378"/>
        <dbReference type="ChEBI" id="CHEBI:43474"/>
        <dbReference type="ChEBI" id="CHEBI:57945"/>
        <dbReference type="ChEBI" id="CHEBI:64074"/>
        <dbReference type="ChEBI" id="CHEBI:456215"/>
        <dbReference type="ChEBI" id="CHEBI:456216"/>
        <dbReference type="EC" id="4.2.1.136"/>
    </reaction>
</comment>
<dbReference type="PROSITE" id="PS51383">
    <property type="entry name" value="YJEF_C_3"/>
    <property type="match status" value="1"/>
</dbReference>
<evidence type="ECO:0000256" key="3">
    <source>
        <dbReference type="ARBA" id="ARBA00006001"/>
    </source>
</evidence>
<dbReference type="GO" id="GO:0052856">
    <property type="term" value="F:NAD(P)HX epimerase activity"/>
    <property type="evidence" value="ECO:0007669"/>
    <property type="project" value="UniProtKB-UniRule"/>
</dbReference>
<dbReference type="PANTHER" id="PTHR12592:SF0">
    <property type="entry name" value="ATP-DEPENDENT (S)-NAD(P)H-HYDRATE DEHYDRATASE"/>
    <property type="match status" value="1"/>
</dbReference>
<comment type="similarity">
    <text evidence="18">Belongs to the NnrE/AIBP family.</text>
</comment>
<comment type="catalytic activity">
    <reaction evidence="16 17 19">
        <text>(6S)-NADPHX + ADP = AMP + phosphate + NADPH + H(+)</text>
        <dbReference type="Rhea" id="RHEA:32235"/>
        <dbReference type="ChEBI" id="CHEBI:15378"/>
        <dbReference type="ChEBI" id="CHEBI:43474"/>
        <dbReference type="ChEBI" id="CHEBI:57783"/>
        <dbReference type="ChEBI" id="CHEBI:64076"/>
        <dbReference type="ChEBI" id="CHEBI:456215"/>
        <dbReference type="ChEBI" id="CHEBI:456216"/>
        <dbReference type="EC" id="4.2.1.136"/>
    </reaction>
</comment>
<comment type="similarity">
    <text evidence="17">Belongs to the NnrD/CARKD family.</text>
</comment>
<evidence type="ECO:0000256" key="6">
    <source>
        <dbReference type="ARBA" id="ARBA00022741"/>
    </source>
</evidence>
<organism evidence="22">
    <name type="scientific">Ignavibacterium album</name>
    <dbReference type="NCBI Taxonomy" id="591197"/>
    <lineage>
        <taxon>Bacteria</taxon>
        <taxon>Pseudomonadati</taxon>
        <taxon>Ignavibacteriota</taxon>
        <taxon>Ignavibacteria</taxon>
        <taxon>Ignavibacteriales</taxon>
        <taxon>Ignavibacteriaceae</taxon>
        <taxon>Ignavibacterium</taxon>
    </lineage>
</organism>
<comment type="function">
    <text evidence="17">Catalyzes the dehydration of the S-form of NAD(P)HX at the expense of ADP, which is converted to AMP. Together with NAD(P)HX epimerase, which catalyzes the epimerization of the S- and R-forms, the enzyme allows the repair of both epimers of NAD(P)HX, a damaged form of NAD(P)H that is a result of enzymatic or heat-dependent hydration.</text>
</comment>
<comment type="caution">
    <text evidence="22">The sequence shown here is derived from an EMBL/GenBank/DDBJ whole genome shotgun (WGS) entry which is preliminary data.</text>
</comment>
<keyword evidence="6 17" id="KW-0547">Nucleotide-binding</keyword>
<dbReference type="Pfam" id="PF01256">
    <property type="entry name" value="Carb_kinase"/>
    <property type="match status" value="1"/>
</dbReference>
<evidence type="ECO:0000256" key="11">
    <source>
        <dbReference type="ARBA" id="ARBA00023235"/>
    </source>
</evidence>
<keyword evidence="9 18" id="KW-0630">Potassium</keyword>
<accession>A0A7V3E6P7</accession>
<feature type="binding site" evidence="18">
    <location>
        <position position="131"/>
    </location>
    <ligand>
        <name>K(+)</name>
        <dbReference type="ChEBI" id="CHEBI:29103"/>
    </ligand>
</feature>
<evidence type="ECO:0000256" key="4">
    <source>
        <dbReference type="ARBA" id="ARBA00009524"/>
    </source>
</evidence>
<feature type="binding site" evidence="18">
    <location>
        <position position="167"/>
    </location>
    <ligand>
        <name>K(+)</name>
        <dbReference type="ChEBI" id="CHEBI:29103"/>
    </ligand>
</feature>
<feature type="binding site" evidence="17">
    <location>
        <position position="386"/>
    </location>
    <ligand>
        <name>(6S)-NADPHX</name>
        <dbReference type="ChEBI" id="CHEBI:64076"/>
    </ligand>
</feature>
<feature type="binding site" evidence="17">
    <location>
        <position position="336"/>
    </location>
    <ligand>
        <name>(6S)-NADPHX</name>
        <dbReference type="ChEBI" id="CHEBI:64076"/>
    </ligand>
</feature>
<feature type="domain" description="YjeF N-terminal" evidence="21">
    <location>
        <begin position="10"/>
        <end position="220"/>
    </location>
</feature>
<dbReference type="PROSITE" id="PS51385">
    <property type="entry name" value="YJEF_N"/>
    <property type="match status" value="1"/>
</dbReference>
<dbReference type="Gene3D" id="3.40.1190.20">
    <property type="match status" value="1"/>
</dbReference>
<evidence type="ECO:0000256" key="13">
    <source>
        <dbReference type="ARBA" id="ARBA00023268"/>
    </source>
</evidence>
<dbReference type="AlphaFoldDB" id="A0A7V3E6P7"/>
<keyword evidence="11 18" id="KW-0413">Isomerase</keyword>
<keyword evidence="7 17" id="KW-0067">ATP-binding</keyword>
<feature type="binding site" evidence="17">
    <location>
        <position position="453"/>
    </location>
    <ligand>
        <name>(6S)-NADPHX</name>
        <dbReference type="ChEBI" id="CHEBI:64076"/>
    </ligand>
</feature>
<evidence type="ECO:0000256" key="14">
    <source>
        <dbReference type="ARBA" id="ARBA00025153"/>
    </source>
</evidence>
<comment type="catalytic activity">
    <reaction evidence="1 18 19">
        <text>(6R)-NADHX = (6S)-NADHX</text>
        <dbReference type="Rhea" id="RHEA:32215"/>
        <dbReference type="ChEBI" id="CHEBI:64074"/>
        <dbReference type="ChEBI" id="CHEBI:64075"/>
        <dbReference type="EC" id="5.1.99.6"/>
    </reaction>
</comment>
<dbReference type="NCBIfam" id="TIGR00197">
    <property type="entry name" value="yjeF_nterm"/>
    <property type="match status" value="1"/>
</dbReference>
<evidence type="ECO:0000256" key="2">
    <source>
        <dbReference type="ARBA" id="ARBA00000909"/>
    </source>
</evidence>
<keyword evidence="10 17" id="KW-0520">NAD</keyword>
<dbReference type="SUPFAM" id="SSF64153">
    <property type="entry name" value="YjeF N-terminal domain-like"/>
    <property type="match status" value="1"/>
</dbReference>
<evidence type="ECO:0000256" key="5">
    <source>
        <dbReference type="ARBA" id="ARBA00022723"/>
    </source>
</evidence>
<evidence type="ECO:0000256" key="18">
    <source>
        <dbReference type="HAMAP-Rule" id="MF_01966"/>
    </source>
</evidence>
<comment type="catalytic activity">
    <reaction evidence="2 18 19">
        <text>(6R)-NADPHX = (6S)-NADPHX</text>
        <dbReference type="Rhea" id="RHEA:32227"/>
        <dbReference type="ChEBI" id="CHEBI:64076"/>
        <dbReference type="ChEBI" id="CHEBI:64077"/>
        <dbReference type="EC" id="5.1.99.6"/>
    </reaction>
</comment>
<name>A0A7V3E6P7_9BACT</name>
<dbReference type="EMBL" id="DSUJ01000008">
    <property type="protein sequence ID" value="HFI91021.1"/>
    <property type="molecule type" value="Genomic_DNA"/>
</dbReference>
<comment type="function">
    <text evidence="18">Catalyzes the epimerization of the S- and R-forms of NAD(P)HX, a damaged form of NAD(P)H that is a result of enzymatic or heat-dependent hydration. This is a prerequisite for the S-specific NAD(P)H-hydrate dehydratase to allow the repair of both epimers of NAD(P)HX.</text>
</comment>
<dbReference type="GO" id="GO:0046872">
    <property type="term" value="F:metal ion binding"/>
    <property type="evidence" value="ECO:0007669"/>
    <property type="project" value="UniProtKB-UniRule"/>
</dbReference>
<evidence type="ECO:0000256" key="17">
    <source>
        <dbReference type="HAMAP-Rule" id="MF_01965"/>
    </source>
</evidence>
<dbReference type="SUPFAM" id="SSF53613">
    <property type="entry name" value="Ribokinase-like"/>
    <property type="match status" value="1"/>
</dbReference>
<feature type="binding site" evidence="18">
    <location>
        <position position="164"/>
    </location>
    <ligand>
        <name>(6S)-NADPHX</name>
        <dbReference type="ChEBI" id="CHEBI:64076"/>
    </ligand>
</feature>
<keyword evidence="8 17" id="KW-0521">NADP</keyword>
<comment type="similarity">
    <text evidence="3 19">In the N-terminal section; belongs to the NnrE/AIBP family.</text>
</comment>
<dbReference type="GO" id="GO:0110051">
    <property type="term" value="P:metabolite repair"/>
    <property type="evidence" value="ECO:0007669"/>
    <property type="project" value="TreeGrafter"/>
</dbReference>
<dbReference type="HAMAP" id="MF_01966">
    <property type="entry name" value="NADHX_epimerase"/>
    <property type="match status" value="1"/>
</dbReference>
<dbReference type="InterPro" id="IPR004443">
    <property type="entry name" value="YjeF_N_dom"/>
</dbReference>
<evidence type="ECO:0000256" key="1">
    <source>
        <dbReference type="ARBA" id="ARBA00000013"/>
    </source>
</evidence>
<keyword evidence="13" id="KW-0511">Multifunctional enzyme</keyword>
<evidence type="ECO:0000256" key="7">
    <source>
        <dbReference type="ARBA" id="ARBA00022840"/>
    </source>
</evidence>
<reference evidence="22" key="1">
    <citation type="journal article" date="2020" name="mSystems">
        <title>Genome- and Community-Level Interaction Insights into Carbon Utilization and Element Cycling Functions of Hydrothermarchaeota in Hydrothermal Sediment.</title>
        <authorList>
            <person name="Zhou Z."/>
            <person name="Liu Y."/>
            <person name="Xu W."/>
            <person name="Pan J."/>
            <person name="Luo Z.H."/>
            <person name="Li M."/>
        </authorList>
    </citation>
    <scope>NUCLEOTIDE SEQUENCE [LARGE SCALE GENOMIC DNA]</scope>
    <source>
        <strain evidence="22">SpSt-479</strain>
    </source>
</reference>
<dbReference type="NCBIfam" id="TIGR00196">
    <property type="entry name" value="yjeF_cterm"/>
    <property type="match status" value="1"/>
</dbReference>
<feature type="binding site" evidence="18">
    <location>
        <begin position="135"/>
        <end position="141"/>
    </location>
    <ligand>
        <name>(6S)-NADPHX</name>
        <dbReference type="ChEBI" id="CHEBI:64076"/>
    </ligand>
</feature>
<dbReference type="InterPro" id="IPR029056">
    <property type="entry name" value="Ribokinase-like"/>
</dbReference>
<dbReference type="CDD" id="cd01171">
    <property type="entry name" value="YXKO-related"/>
    <property type="match status" value="1"/>
</dbReference>
<feature type="binding site" evidence="17">
    <location>
        <begin position="423"/>
        <end position="427"/>
    </location>
    <ligand>
        <name>AMP</name>
        <dbReference type="ChEBI" id="CHEBI:456215"/>
    </ligand>
</feature>
<evidence type="ECO:0000256" key="9">
    <source>
        <dbReference type="ARBA" id="ARBA00022958"/>
    </source>
</evidence>
<dbReference type="InterPro" id="IPR030677">
    <property type="entry name" value="Nnr"/>
</dbReference>
<keyword evidence="12 17" id="KW-0456">Lyase</keyword>
<dbReference type="InterPro" id="IPR036652">
    <property type="entry name" value="YjeF_N_dom_sf"/>
</dbReference>
<feature type="binding site" evidence="18">
    <location>
        <position position="59"/>
    </location>
    <ligand>
        <name>K(+)</name>
        <dbReference type="ChEBI" id="CHEBI:29103"/>
    </ligand>
</feature>
<dbReference type="EC" id="5.1.99.6" evidence="19"/>
<dbReference type="GO" id="GO:0046496">
    <property type="term" value="P:nicotinamide nucleotide metabolic process"/>
    <property type="evidence" value="ECO:0007669"/>
    <property type="project" value="UniProtKB-UniRule"/>
</dbReference>
<comment type="cofactor">
    <cofactor evidence="17">
        <name>Mg(2+)</name>
        <dbReference type="ChEBI" id="CHEBI:18420"/>
    </cofactor>
</comment>
<evidence type="ECO:0000256" key="12">
    <source>
        <dbReference type="ARBA" id="ARBA00023239"/>
    </source>
</evidence>
<dbReference type="Pfam" id="PF03853">
    <property type="entry name" value="YjeF_N"/>
    <property type="match status" value="1"/>
</dbReference>
<evidence type="ECO:0000256" key="8">
    <source>
        <dbReference type="ARBA" id="ARBA00022857"/>
    </source>
</evidence>
<evidence type="ECO:0000313" key="22">
    <source>
        <dbReference type="EMBL" id="HFI91021.1"/>
    </source>
</evidence>
<comment type="caution">
    <text evidence="18">Lacks conserved residue(s) required for the propagation of feature annotation.</text>
</comment>
<comment type="cofactor">
    <cofactor evidence="18 19">
        <name>K(+)</name>
        <dbReference type="ChEBI" id="CHEBI:29103"/>
    </cofactor>
    <text evidence="18 19">Binds 1 potassium ion per subunit.</text>
</comment>
<dbReference type="Gene3D" id="3.40.50.10260">
    <property type="entry name" value="YjeF N-terminal domain"/>
    <property type="match status" value="1"/>
</dbReference>
<dbReference type="HAMAP" id="MF_01965">
    <property type="entry name" value="NADHX_dehydratase"/>
    <property type="match status" value="1"/>
</dbReference>
<feature type="binding site" evidence="17">
    <location>
        <position position="452"/>
    </location>
    <ligand>
        <name>AMP</name>
        <dbReference type="ChEBI" id="CHEBI:456215"/>
    </ligand>
</feature>
<dbReference type="InterPro" id="IPR000631">
    <property type="entry name" value="CARKD"/>
</dbReference>
<comment type="subunit">
    <text evidence="17">Homotetramer.</text>
</comment>
<evidence type="ECO:0000256" key="16">
    <source>
        <dbReference type="ARBA" id="ARBA00049209"/>
    </source>
</evidence>
<keyword evidence="5 18" id="KW-0479">Metal-binding</keyword>
<feature type="binding site" evidence="17">
    <location>
        <position position="265"/>
    </location>
    <ligand>
        <name>(6S)-NADPHX</name>
        <dbReference type="ChEBI" id="CHEBI:64076"/>
    </ligand>
</feature>
<protein>
    <recommendedName>
        <fullName evidence="19">Bifunctional NAD(P)H-hydrate repair enzyme</fullName>
    </recommendedName>
    <alternativeName>
        <fullName evidence="19">Nicotinamide nucleotide repair protein</fullName>
    </alternativeName>
    <domain>
        <recommendedName>
            <fullName evidence="19">ADP-dependent (S)-NAD(P)H-hydrate dehydratase</fullName>
            <ecNumber evidence="19">4.2.1.136</ecNumber>
        </recommendedName>
        <alternativeName>
            <fullName evidence="19">ADP-dependent NAD(P)HX dehydratase</fullName>
        </alternativeName>
    </domain>
    <domain>
        <recommendedName>
            <fullName evidence="19">NAD(P)H-hydrate epimerase</fullName>
            <ecNumber evidence="19">5.1.99.6</ecNumber>
        </recommendedName>
    </domain>
</protein>
<evidence type="ECO:0000259" key="21">
    <source>
        <dbReference type="PROSITE" id="PS51385"/>
    </source>
</evidence>
<dbReference type="GO" id="GO:0005524">
    <property type="term" value="F:ATP binding"/>
    <property type="evidence" value="ECO:0007669"/>
    <property type="project" value="UniProtKB-UniRule"/>
</dbReference>
<feature type="binding site" evidence="18">
    <location>
        <begin position="58"/>
        <end position="62"/>
    </location>
    <ligand>
        <name>(6S)-NADPHX</name>
        <dbReference type="ChEBI" id="CHEBI:64076"/>
    </ligand>
</feature>
<dbReference type="PIRSF" id="PIRSF017184">
    <property type="entry name" value="Nnr"/>
    <property type="match status" value="1"/>
</dbReference>
<comment type="similarity">
    <text evidence="4 19">In the C-terminal section; belongs to the NnrD/CARKD family.</text>
</comment>
<dbReference type="EC" id="4.2.1.136" evidence="19"/>
<evidence type="ECO:0000256" key="19">
    <source>
        <dbReference type="PIRNR" id="PIRNR017184"/>
    </source>
</evidence>
<comment type="function">
    <text evidence="14 19">Bifunctional enzyme that catalyzes the epimerization of the S- and R-forms of NAD(P)HX and the dehydration of the S-form of NAD(P)HX at the expense of ADP, which is converted to AMP. This allows the repair of both epimers of NAD(P)HX, a damaged form of NAD(P)H that is a result of enzymatic or heat-dependent hydration.</text>
</comment>
<evidence type="ECO:0000259" key="20">
    <source>
        <dbReference type="PROSITE" id="PS51383"/>
    </source>
</evidence>
<proteinExistence type="inferred from homology"/>
<evidence type="ECO:0000256" key="10">
    <source>
        <dbReference type="ARBA" id="ARBA00023027"/>
    </source>
</evidence>
<evidence type="ECO:0000256" key="15">
    <source>
        <dbReference type="ARBA" id="ARBA00048238"/>
    </source>
</evidence>